<evidence type="ECO:0000256" key="2">
    <source>
        <dbReference type="ARBA" id="ARBA00022603"/>
    </source>
</evidence>
<dbReference type="EC" id="2.1.1.200" evidence="5"/>
<dbReference type="PANTHER" id="PTHR42786">
    <property type="entry name" value="TRNA/RRNA METHYLTRANSFERASE"/>
    <property type="match status" value="1"/>
</dbReference>
<evidence type="ECO:0000259" key="6">
    <source>
        <dbReference type="Pfam" id="PF00588"/>
    </source>
</evidence>
<evidence type="ECO:0000256" key="4">
    <source>
        <dbReference type="ARBA" id="ARBA00022691"/>
    </source>
</evidence>
<dbReference type="Proteomes" id="UP001144297">
    <property type="component" value="Unassembled WGS sequence"/>
</dbReference>
<keyword evidence="2 5" id="KW-0489">Methyltransferase</keyword>
<dbReference type="GO" id="GO:0002128">
    <property type="term" value="P:tRNA nucleoside ribose methylation"/>
    <property type="evidence" value="ECO:0007669"/>
    <property type="project" value="TreeGrafter"/>
</dbReference>
<dbReference type="PANTHER" id="PTHR42786:SF2">
    <property type="entry name" value="TRNA (CYTIDINE_URIDINE-2'-O-)-METHYLTRANSFERASE TRMJ"/>
    <property type="match status" value="1"/>
</dbReference>
<dbReference type="AlphaFoldDB" id="A0A9W6GFG8"/>
<evidence type="ECO:0000313" key="8">
    <source>
        <dbReference type="Proteomes" id="UP001144297"/>
    </source>
</evidence>
<comment type="catalytic activity">
    <reaction evidence="5">
        <text>cytidine(32) in tRNA + S-adenosyl-L-methionine = 2'-O-methylcytidine(32) in tRNA + S-adenosyl-L-homocysteine + H(+)</text>
        <dbReference type="Rhea" id="RHEA:42932"/>
        <dbReference type="Rhea" id="RHEA-COMP:10288"/>
        <dbReference type="Rhea" id="RHEA-COMP:10289"/>
        <dbReference type="ChEBI" id="CHEBI:15378"/>
        <dbReference type="ChEBI" id="CHEBI:57856"/>
        <dbReference type="ChEBI" id="CHEBI:59789"/>
        <dbReference type="ChEBI" id="CHEBI:74495"/>
        <dbReference type="ChEBI" id="CHEBI:82748"/>
        <dbReference type="EC" id="2.1.1.200"/>
    </reaction>
</comment>
<comment type="function">
    <text evidence="5">Catalyzes the formation of 2'O-methylated cytidine (Cm32) or 2'O-methylated uridine (Um32) at position 32 in tRNA.</text>
</comment>
<evidence type="ECO:0000256" key="3">
    <source>
        <dbReference type="ARBA" id="ARBA00022679"/>
    </source>
</evidence>
<accession>A0A9W6GFG8</accession>
<keyword evidence="8" id="KW-1185">Reference proteome</keyword>
<dbReference type="Pfam" id="PF00588">
    <property type="entry name" value="SpoU_methylase"/>
    <property type="match status" value="1"/>
</dbReference>
<protein>
    <recommendedName>
        <fullName evidence="5">tRNA (cytidine/uridine-2'-O-)-methyltransferase TrmJ</fullName>
        <ecNumber evidence="5">2.1.1.200</ecNumber>
    </recommendedName>
    <alternativeName>
        <fullName evidence="5">tRNA (cytidine(32)/uridine(32)-2'-O)-methyltransferase</fullName>
    </alternativeName>
    <alternativeName>
        <fullName evidence="5">tRNA Cm32/Um32 methyltransferase</fullName>
    </alternativeName>
</protein>
<comment type="catalytic activity">
    <reaction evidence="5">
        <text>uridine(32) in tRNA + S-adenosyl-L-methionine = 2'-O-methyluridine(32) in tRNA + S-adenosyl-L-homocysteine + H(+)</text>
        <dbReference type="Rhea" id="RHEA:42936"/>
        <dbReference type="Rhea" id="RHEA-COMP:10107"/>
        <dbReference type="Rhea" id="RHEA-COMP:10290"/>
        <dbReference type="ChEBI" id="CHEBI:15378"/>
        <dbReference type="ChEBI" id="CHEBI:57856"/>
        <dbReference type="ChEBI" id="CHEBI:59789"/>
        <dbReference type="ChEBI" id="CHEBI:65315"/>
        <dbReference type="ChEBI" id="CHEBI:74478"/>
        <dbReference type="EC" id="2.1.1.200"/>
    </reaction>
</comment>
<dbReference type="NCBIfam" id="TIGR00050">
    <property type="entry name" value="rRNA_methyl_1"/>
    <property type="match status" value="1"/>
</dbReference>
<gene>
    <name evidence="5 7" type="primary">trmJ</name>
    <name evidence="7" type="ORF">TISLANDTSLP1_06720</name>
</gene>
<dbReference type="InterPro" id="IPR029026">
    <property type="entry name" value="tRNA_m1G_MTases_N"/>
</dbReference>
<comment type="caution">
    <text evidence="7">The sequence shown here is derived from an EMBL/GenBank/DDBJ whole genome shotgun (WGS) entry which is preliminary data.</text>
</comment>
<evidence type="ECO:0000256" key="1">
    <source>
        <dbReference type="ARBA" id="ARBA00007228"/>
    </source>
</evidence>
<reference evidence="7" key="1">
    <citation type="submission" date="2022-12" db="EMBL/GenBank/DDBJ databases">
        <title>Reference genome sequencing for broad-spectrum identification of bacterial and archaeal isolates by mass spectrometry.</title>
        <authorList>
            <person name="Sekiguchi Y."/>
            <person name="Tourlousse D.M."/>
        </authorList>
    </citation>
    <scope>NUCLEOTIDE SEQUENCE</scope>
    <source>
        <strain evidence="7">TSL-P1</strain>
    </source>
</reference>
<keyword evidence="4 5" id="KW-0949">S-adenosyl-L-methionine</keyword>
<feature type="domain" description="tRNA/rRNA methyltransferase SpoU type" evidence="6">
    <location>
        <begin position="12"/>
        <end position="160"/>
    </location>
</feature>
<sequence length="252" mass="29104">MPTLNHSWKENVYFVLVEPKESGNIGASARAIKNMGFTNLTLINPVPLQDEAYWMAWASKDILEKAQIFRELDESLKDKALIIGTTRRRGAKRGAIIDVKDGVKRVYEVAQNNKVAILFGREDKGLFNEEVEKCGYLITIPTSLLQPSLNLAQAVLIVAYELMRCEELKDFHMNRQFYVSQTELNKLYERLFKLLKKIDYIPDNPDIEKRIINNFRHFFGRTGLTFWELKLLHGLCTHIEELIAKCQTNPKA</sequence>
<dbReference type="Gene3D" id="3.40.1280.10">
    <property type="match status" value="1"/>
</dbReference>
<dbReference type="GO" id="GO:0005829">
    <property type="term" value="C:cytosol"/>
    <property type="evidence" value="ECO:0007669"/>
    <property type="project" value="TreeGrafter"/>
</dbReference>
<comment type="subunit">
    <text evidence="5">Homodimer.</text>
</comment>
<dbReference type="InterPro" id="IPR029028">
    <property type="entry name" value="Alpha/beta_knot_MTases"/>
</dbReference>
<dbReference type="EMBL" id="BSDX01000001">
    <property type="protein sequence ID" value="GLI52979.1"/>
    <property type="molecule type" value="Genomic_DNA"/>
</dbReference>
<evidence type="ECO:0000256" key="5">
    <source>
        <dbReference type="RuleBase" id="RU362024"/>
    </source>
</evidence>
<keyword evidence="3" id="KW-0808">Transferase</keyword>
<keyword evidence="5" id="KW-0963">Cytoplasm</keyword>
<comment type="similarity">
    <text evidence="1">Belongs to the class IV-like SAM-binding methyltransferase superfamily. RNA methyltransferase TrmH family.</text>
</comment>
<dbReference type="SUPFAM" id="SSF75217">
    <property type="entry name" value="alpha/beta knot"/>
    <property type="match status" value="1"/>
</dbReference>
<dbReference type="PIRSF" id="PIRSF004808">
    <property type="entry name" value="LasT"/>
    <property type="match status" value="1"/>
</dbReference>
<dbReference type="FunFam" id="3.40.1280.10:FF:000006">
    <property type="entry name" value="Uncharacterized tRNA/rRNA methyltransferase HI_0380"/>
    <property type="match status" value="1"/>
</dbReference>
<comment type="subcellular location">
    <subcellularLocation>
        <location evidence="5">Cytoplasm</location>
    </subcellularLocation>
</comment>
<dbReference type="InterPro" id="IPR001537">
    <property type="entry name" value="SpoU_MeTrfase"/>
</dbReference>
<name>A0A9W6GFG8_9BACT</name>
<proteinExistence type="inferred from homology"/>
<keyword evidence="5" id="KW-0819">tRNA processing</keyword>
<dbReference type="InterPro" id="IPR004384">
    <property type="entry name" value="RNA_MeTrfase_TrmJ/LasT"/>
</dbReference>
<dbReference type="CDD" id="cd18093">
    <property type="entry name" value="SpoU-like_TrmJ"/>
    <property type="match status" value="1"/>
</dbReference>
<dbReference type="GO" id="GO:0003723">
    <property type="term" value="F:RNA binding"/>
    <property type="evidence" value="ECO:0007669"/>
    <property type="project" value="InterPro"/>
</dbReference>
<organism evidence="7 8">
    <name type="scientific">Thermodesulfovibrio yellowstonii</name>
    <dbReference type="NCBI Taxonomy" id="28262"/>
    <lineage>
        <taxon>Bacteria</taxon>
        <taxon>Pseudomonadati</taxon>
        <taxon>Nitrospirota</taxon>
        <taxon>Thermodesulfovibrionia</taxon>
        <taxon>Thermodesulfovibrionales</taxon>
        <taxon>Thermodesulfovibrionaceae</taxon>
        <taxon>Thermodesulfovibrio</taxon>
    </lineage>
</organism>
<evidence type="ECO:0000313" key="7">
    <source>
        <dbReference type="EMBL" id="GLI52979.1"/>
    </source>
</evidence>
<dbReference type="Gene3D" id="1.10.8.590">
    <property type="match status" value="1"/>
</dbReference>
<dbReference type="GO" id="GO:0160206">
    <property type="term" value="F:tRNA (cytidine(32)/uridine(32)-2'-O)-methyltransferase activity"/>
    <property type="evidence" value="ECO:0007669"/>
    <property type="project" value="UniProtKB-EC"/>
</dbReference>